<dbReference type="Gene3D" id="3.10.620.30">
    <property type="match status" value="1"/>
</dbReference>
<dbReference type="InterPro" id="IPR002931">
    <property type="entry name" value="Transglutaminase-like"/>
</dbReference>
<sequence length="274" mass="30572">MRINLGCRISIELAAPTPLICLLNVHYSRASDLERPDLLLTDPGVPVEAYRDGFGNWCNRLVAPEGRMTMTTDGTLFDAGFSDPVGHEAQQHAVEQLPVEALGFLLPSRYCESDVLSEFAWDRFGDTPLGWSRVQAVCDFVHTHIRFGYEHSRPTRTAAEALNEGVGVCRDFTHLAVALCRALNIPTRYCTGYVSDIGQSAPIRPMDFAAWMEVYLGGQWWVFDPRNNDTRFGRVLIARGRDAADVPLIHSFGRHDLTGFEVWIHQIDDAPGPA</sequence>
<dbReference type="Pfam" id="PF01841">
    <property type="entry name" value="Transglut_core"/>
    <property type="match status" value="1"/>
</dbReference>
<dbReference type="InterPro" id="IPR038765">
    <property type="entry name" value="Papain-like_cys_pep_sf"/>
</dbReference>
<evidence type="ECO:0000259" key="1">
    <source>
        <dbReference type="SMART" id="SM00460"/>
    </source>
</evidence>
<comment type="caution">
    <text evidence="2">The sequence shown here is derived from an EMBL/GenBank/DDBJ whole genome shotgun (WGS) entry which is preliminary data.</text>
</comment>
<organism evidence="2 3">
    <name type="scientific">Mameliella alba</name>
    <dbReference type="NCBI Taxonomy" id="561184"/>
    <lineage>
        <taxon>Bacteria</taxon>
        <taxon>Pseudomonadati</taxon>
        <taxon>Pseudomonadota</taxon>
        <taxon>Alphaproteobacteria</taxon>
        <taxon>Rhodobacterales</taxon>
        <taxon>Roseobacteraceae</taxon>
        <taxon>Mameliella</taxon>
    </lineage>
</organism>
<evidence type="ECO:0000313" key="2">
    <source>
        <dbReference type="EMBL" id="KHQ53151.1"/>
    </source>
</evidence>
<dbReference type="SMART" id="SM00460">
    <property type="entry name" value="TGc"/>
    <property type="match status" value="1"/>
</dbReference>
<dbReference type="OrthoDB" id="5438043at2"/>
<gene>
    <name evidence="2" type="ORF">OA50_02177</name>
</gene>
<accession>A0A0B3S8Z7</accession>
<name>A0A0B3S8Z7_9RHOB</name>
<protein>
    <submittedName>
        <fullName evidence="2">Transglutaminase domain protein</fullName>
    </submittedName>
</protein>
<dbReference type="EMBL" id="JSUQ01000008">
    <property type="protein sequence ID" value="KHQ53151.1"/>
    <property type="molecule type" value="Genomic_DNA"/>
</dbReference>
<dbReference type="GeneID" id="66501225"/>
<reference evidence="2 3" key="1">
    <citation type="submission" date="2014-10" db="EMBL/GenBank/DDBJ databases">
        <title>Genome sequence of Ponticoccus sp. strain UMTAT08 isolated from clonal culture of toxic dinoflagellate Alexandrium tamiyavanichii.</title>
        <authorList>
            <person name="Gan H.Y."/>
            <person name="Muhd D.-D."/>
            <person name="Mohd Noor M.E."/>
            <person name="Yeong Y.S."/>
            <person name="Usup G."/>
        </authorList>
    </citation>
    <scope>NUCLEOTIDE SEQUENCE [LARGE SCALE GENOMIC DNA]</scope>
    <source>
        <strain evidence="2 3">UMTAT08</strain>
    </source>
</reference>
<dbReference type="RefSeq" id="WP_043140919.1">
    <property type="nucleotide sequence ID" value="NZ_BMGQ01000005.1"/>
</dbReference>
<accession>A0A225PUN0</accession>
<dbReference type="SUPFAM" id="SSF54001">
    <property type="entry name" value="Cysteine proteinases"/>
    <property type="match status" value="1"/>
</dbReference>
<keyword evidence="3" id="KW-1185">Reference proteome</keyword>
<proteinExistence type="predicted"/>
<dbReference type="PANTHER" id="PTHR33490:SF12">
    <property type="entry name" value="BLL5557 PROTEIN"/>
    <property type="match status" value="1"/>
</dbReference>
<dbReference type="STRING" id="561184.SAMN05216376_10639"/>
<feature type="domain" description="Transglutaminase-like" evidence="1">
    <location>
        <begin position="161"/>
        <end position="227"/>
    </location>
</feature>
<accession>A0A225QGR9</accession>
<dbReference type="PATRIC" id="fig|1515334.3.peg.2197"/>
<dbReference type="PANTHER" id="PTHR33490">
    <property type="entry name" value="BLR5614 PROTEIN-RELATED"/>
    <property type="match status" value="1"/>
</dbReference>
<dbReference type="Proteomes" id="UP000030960">
    <property type="component" value="Unassembled WGS sequence"/>
</dbReference>
<dbReference type="Gene3D" id="2.60.40.2250">
    <property type="match status" value="1"/>
</dbReference>
<dbReference type="AlphaFoldDB" id="A0A0B3S8Z7"/>
<evidence type="ECO:0000313" key="3">
    <source>
        <dbReference type="Proteomes" id="UP000030960"/>
    </source>
</evidence>